<comment type="caution">
    <text evidence="1">The sequence shown here is derived from an EMBL/GenBank/DDBJ whole genome shotgun (WGS) entry which is preliminary data.</text>
</comment>
<reference evidence="1 2" key="1">
    <citation type="submission" date="2018-08" db="EMBL/GenBank/DDBJ databases">
        <title>Chitinophagaceae sp. K23C18032701, a novel bacterium isolated from forest soil.</title>
        <authorList>
            <person name="Wang C."/>
        </authorList>
    </citation>
    <scope>NUCLEOTIDE SEQUENCE [LARGE SCALE GENOMIC DNA]</scope>
    <source>
        <strain evidence="1 2">K23C18032701</strain>
    </source>
</reference>
<proteinExistence type="predicted"/>
<dbReference type="AlphaFoldDB" id="A0A3E1NE25"/>
<sequence length="71" mass="8339">MVFVVLWLVFGGNGVKKGFSRVKFQGGYFPRHYSPKETPPRRNPMDKEILRERRNRAGAFCSMRFFLVLSK</sequence>
<protein>
    <submittedName>
        <fullName evidence="1">Uncharacterized protein</fullName>
    </submittedName>
</protein>
<evidence type="ECO:0000313" key="1">
    <source>
        <dbReference type="EMBL" id="RFM26219.1"/>
    </source>
</evidence>
<keyword evidence="2" id="KW-1185">Reference proteome</keyword>
<dbReference type="EMBL" id="QTJU01000011">
    <property type="protein sequence ID" value="RFM26219.1"/>
    <property type="molecule type" value="Genomic_DNA"/>
</dbReference>
<accession>A0A3E1NE25</accession>
<organism evidence="1 2">
    <name type="scientific">Deminuibacter soli</name>
    <dbReference type="NCBI Taxonomy" id="2291815"/>
    <lineage>
        <taxon>Bacteria</taxon>
        <taxon>Pseudomonadati</taxon>
        <taxon>Bacteroidota</taxon>
        <taxon>Chitinophagia</taxon>
        <taxon>Chitinophagales</taxon>
        <taxon>Chitinophagaceae</taxon>
        <taxon>Deminuibacter</taxon>
    </lineage>
</organism>
<dbReference type="Proteomes" id="UP000261284">
    <property type="component" value="Unassembled WGS sequence"/>
</dbReference>
<gene>
    <name evidence="1" type="ORF">DXN05_21730</name>
</gene>
<name>A0A3E1NE25_9BACT</name>
<evidence type="ECO:0000313" key="2">
    <source>
        <dbReference type="Proteomes" id="UP000261284"/>
    </source>
</evidence>